<feature type="transmembrane region" description="Helical" evidence="12">
    <location>
        <begin position="112"/>
        <end position="134"/>
    </location>
</feature>
<protein>
    <submittedName>
        <fullName evidence="13">Possible GPH family transporter (TC 2.A.2) for arabinosides</fullName>
    </submittedName>
</protein>
<evidence type="ECO:0000256" key="2">
    <source>
        <dbReference type="ARBA" id="ARBA00009617"/>
    </source>
</evidence>
<dbReference type="InterPro" id="IPR023296">
    <property type="entry name" value="Glyco_hydro_beta-prop_sf"/>
</dbReference>
<evidence type="ECO:0000256" key="10">
    <source>
        <dbReference type="ARBA" id="ARBA00023295"/>
    </source>
</evidence>
<evidence type="ECO:0000256" key="8">
    <source>
        <dbReference type="ARBA" id="ARBA00022989"/>
    </source>
</evidence>
<organism evidence="13 14">
    <name type="scientific">Klebsiella pneumoniae IS43</name>
    <dbReference type="NCBI Taxonomy" id="1432552"/>
    <lineage>
        <taxon>Bacteria</taxon>
        <taxon>Pseudomonadati</taxon>
        <taxon>Pseudomonadota</taxon>
        <taxon>Gammaproteobacteria</taxon>
        <taxon>Enterobacterales</taxon>
        <taxon>Enterobacteriaceae</taxon>
        <taxon>Klebsiella/Raoultella group</taxon>
        <taxon>Klebsiella</taxon>
        <taxon>Klebsiella pneumoniae complex</taxon>
    </lineage>
</organism>
<comment type="caution">
    <text evidence="13">The sequence shown here is derived from an EMBL/GenBank/DDBJ whole genome shotgun (WGS) entry which is preliminary data.</text>
</comment>
<dbReference type="Gene3D" id="1.20.1250.20">
    <property type="entry name" value="MFS general substrate transporter like domains"/>
    <property type="match status" value="1"/>
</dbReference>
<dbReference type="Pfam" id="PF04616">
    <property type="entry name" value="Glyco_hydro_43"/>
    <property type="match status" value="1"/>
</dbReference>
<evidence type="ECO:0000256" key="1">
    <source>
        <dbReference type="ARBA" id="ARBA00004651"/>
    </source>
</evidence>
<evidence type="ECO:0000256" key="5">
    <source>
        <dbReference type="ARBA" id="ARBA00022475"/>
    </source>
</evidence>
<feature type="transmembrane region" description="Helical" evidence="12">
    <location>
        <begin position="276"/>
        <end position="296"/>
    </location>
</feature>
<feature type="transmembrane region" description="Helical" evidence="12">
    <location>
        <begin position="155"/>
        <end position="175"/>
    </location>
</feature>
<evidence type="ECO:0000256" key="3">
    <source>
        <dbReference type="ARBA" id="ARBA00009865"/>
    </source>
</evidence>
<evidence type="ECO:0000256" key="4">
    <source>
        <dbReference type="ARBA" id="ARBA00022448"/>
    </source>
</evidence>
<evidence type="ECO:0000256" key="6">
    <source>
        <dbReference type="ARBA" id="ARBA00022692"/>
    </source>
</evidence>
<dbReference type="InterPro" id="IPR006710">
    <property type="entry name" value="Glyco_hydro_43"/>
</dbReference>
<evidence type="ECO:0000256" key="11">
    <source>
        <dbReference type="PIRSR" id="PIRSR606710-2"/>
    </source>
</evidence>
<evidence type="ECO:0000256" key="7">
    <source>
        <dbReference type="ARBA" id="ARBA00022801"/>
    </source>
</evidence>
<keyword evidence="5" id="KW-1003">Cell membrane</keyword>
<dbReference type="InterPro" id="IPR018043">
    <property type="entry name" value="Na/Gal_symport_CS"/>
</dbReference>
<name>W1DDG5_KLEPN</name>
<dbReference type="GO" id="GO:0008643">
    <property type="term" value="P:carbohydrate transport"/>
    <property type="evidence" value="ECO:0007669"/>
    <property type="project" value="InterPro"/>
</dbReference>
<dbReference type="GO" id="GO:0006814">
    <property type="term" value="P:sodium ion transport"/>
    <property type="evidence" value="ECO:0007669"/>
    <property type="project" value="InterPro"/>
</dbReference>
<feature type="transmembrane region" description="Helical" evidence="12">
    <location>
        <begin position="20"/>
        <end position="37"/>
    </location>
</feature>
<dbReference type="EMBL" id="CBWK010000069">
    <property type="protein sequence ID" value="CDL07586.1"/>
    <property type="molecule type" value="Genomic_DNA"/>
</dbReference>
<dbReference type="InterPro" id="IPR039672">
    <property type="entry name" value="MFS_2"/>
</dbReference>
<evidence type="ECO:0000256" key="9">
    <source>
        <dbReference type="ARBA" id="ARBA00023136"/>
    </source>
</evidence>
<comment type="similarity">
    <text evidence="3">Belongs to the glycosyl hydrolase 43 family.</text>
</comment>
<dbReference type="GO" id="GO:0005975">
    <property type="term" value="P:carbohydrate metabolic process"/>
    <property type="evidence" value="ECO:0007669"/>
    <property type="project" value="InterPro"/>
</dbReference>
<keyword evidence="9 12" id="KW-0472">Membrane</keyword>
<dbReference type="CDD" id="cd17332">
    <property type="entry name" value="MFS_MelB_like"/>
    <property type="match status" value="1"/>
</dbReference>
<dbReference type="Proteomes" id="UP000019183">
    <property type="component" value="Unassembled WGS sequence"/>
</dbReference>
<feature type="transmembrane region" description="Helical" evidence="12">
    <location>
        <begin position="234"/>
        <end position="256"/>
    </location>
</feature>
<keyword evidence="6 12" id="KW-0812">Transmembrane</keyword>
<dbReference type="SUPFAM" id="SSF75005">
    <property type="entry name" value="Arabinanase/levansucrase/invertase"/>
    <property type="match status" value="1"/>
</dbReference>
<dbReference type="PROSITE" id="PS00872">
    <property type="entry name" value="NA_GALACTOSIDE_SYMP"/>
    <property type="match status" value="1"/>
</dbReference>
<dbReference type="InterPro" id="IPR001927">
    <property type="entry name" value="Na/Gal_symport"/>
</dbReference>
<dbReference type="NCBIfam" id="TIGR00792">
    <property type="entry name" value="gph"/>
    <property type="match status" value="1"/>
</dbReference>
<dbReference type="GO" id="GO:0004553">
    <property type="term" value="F:hydrolase activity, hydrolyzing O-glycosyl compounds"/>
    <property type="evidence" value="ECO:0007669"/>
    <property type="project" value="InterPro"/>
</dbReference>
<feature type="transmembrane region" description="Helical" evidence="12">
    <location>
        <begin position="181"/>
        <end position="203"/>
    </location>
</feature>
<keyword evidence="14" id="KW-1185">Reference proteome</keyword>
<keyword evidence="8 12" id="KW-1133">Transmembrane helix</keyword>
<keyword evidence="10" id="KW-0326">Glycosidase</keyword>
<sequence length="691" mass="77161">MNHDNKLSFAEKLGYGMGDAACGIVYSSVTMFLTWFYTDIYGLSAAAVGVMFLVTRVLDAITDPLTGIVADRVKTRWGHFRPWLIWFAVPYAVLAVMTFTTPEFGASGKLVYAYLTYTLLMLCYTFINIPYCALGGVITRDEKDRLSAQSYRFTISSLAGLMVSVATLFLVDFFGKENKQFGFQATMGIMGAIAIVMLAFCFFSTKERVAPAVEQQGSIREDLRQLLANDQWRIVAIITFFSSMAGVMRSAATLYYATYLMLGGVESAAGTAMKSAFVSTSVVGTIIGSIAAGWLAKRYRAVSLFKNINLLLVLVGVVMFFVPPTWLPVVFPLYFLVGFFHQMYQPFKWNMMANAADYGEWKFGRRITGLSYSGNLFALKMGMAVAGAAVGFSLGLFGYQAGVTAQTPLATMGIVGLLTLGPSLSYLLLWWLARFYKLDDKMMQTIQRELSMRQQQGHSETHLPLNAFRKRLEEMRNMTPSEYQNPILCADYSDPDIVRVGDDFFMVSSSFNHVPALPILHSTDLVNWTIINHVMDELPLPGYDRYQPGKGVWAPSIRWHDGKLWVCFSTPDEGIFICHTEDPWGEWSAPHCLREARGWIDPCPFWDDNGQAWLVHAFAHSRSGIKHKLQLFAMAPDAANCWAKGRLSMTAAAIYLPLRGQRFINAPVGTTSLLLRAGLKMAGRRYCARAR</sequence>
<comment type="similarity">
    <text evidence="2">Belongs to the sodium:galactoside symporter (TC 2.A.2) family.</text>
</comment>
<proteinExistence type="inferred from homology"/>
<accession>W1DDG5</accession>
<feature type="transmembrane region" description="Helical" evidence="12">
    <location>
        <begin position="43"/>
        <end position="62"/>
    </location>
</feature>
<feature type="transmembrane region" description="Helical" evidence="12">
    <location>
        <begin position="409"/>
        <end position="433"/>
    </location>
</feature>
<evidence type="ECO:0000256" key="12">
    <source>
        <dbReference type="SAM" id="Phobius"/>
    </source>
</evidence>
<evidence type="ECO:0000313" key="13">
    <source>
        <dbReference type="EMBL" id="CDL07586.1"/>
    </source>
</evidence>
<dbReference type="PANTHER" id="PTHR11328">
    <property type="entry name" value="MAJOR FACILITATOR SUPERFAMILY DOMAIN-CONTAINING PROTEIN"/>
    <property type="match status" value="1"/>
</dbReference>
<feature type="transmembrane region" description="Helical" evidence="12">
    <location>
        <begin position="308"/>
        <end position="327"/>
    </location>
</feature>
<dbReference type="AlphaFoldDB" id="W1DDG5"/>
<dbReference type="Gene3D" id="2.115.10.20">
    <property type="entry name" value="Glycosyl hydrolase domain, family 43"/>
    <property type="match status" value="1"/>
</dbReference>
<comment type="subcellular location">
    <subcellularLocation>
        <location evidence="1">Cell membrane</location>
        <topology evidence="1">Multi-pass membrane protein</topology>
    </subcellularLocation>
</comment>
<dbReference type="Pfam" id="PF13347">
    <property type="entry name" value="MFS_2"/>
    <property type="match status" value="1"/>
</dbReference>
<feature type="transmembrane region" description="Helical" evidence="12">
    <location>
        <begin position="372"/>
        <end position="397"/>
    </location>
</feature>
<dbReference type="GO" id="GO:0005886">
    <property type="term" value="C:plasma membrane"/>
    <property type="evidence" value="ECO:0007669"/>
    <property type="project" value="UniProtKB-SubCell"/>
</dbReference>
<evidence type="ECO:0000313" key="14">
    <source>
        <dbReference type="Proteomes" id="UP000019183"/>
    </source>
</evidence>
<feature type="transmembrane region" description="Helical" evidence="12">
    <location>
        <begin position="83"/>
        <end position="100"/>
    </location>
</feature>
<feature type="site" description="Important for catalytic activity, responsible for pKa modulation of the active site Glu and correct orientation of both the proton donor and substrate" evidence="11">
    <location>
        <position position="601"/>
    </location>
</feature>
<dbReference type="GO" id="GO:0015293">
    <property type="term" value="F:symporter activity"/>
    <property type="evidence" value="ECO:0007669"/>
    <property type="project" value="InterPro"/>
</dbReference>
<dbReference type="PANTHER" id="PTHR11328:SF24">
    <property type="entry name" value="MAJOR FACILITATOR SUPERFAMILY (MFS) PROFILE DOMAIN-CONTAINING PROTEIN"/>
    <property type="match status" value="1"/>
</dbReference>
<reference evidence="13" key="1">
    <citation type="submission" date="2013-10" db="EMBL/GenBank/DDBJ databases">
        <title>Antibiotic resistance diversity of beta-lactamase producers in the General Hospital Vienna.</title>
        <authorList>
            <person name="Barisic I."/>
            <person name="Mitteregger D."/>
            <person name="Hirschl A.M."/>
            <person name="Noehammer C."/>
            <person name="Wiesinger-Mayr H."/>
        </authorList>
    </citation>
    <scope>NUCLEOTIDE SEQUENCE [LARGE SCALE GENOMIC DNA]</scope>
    <source>
        <strain evidence="13">IS43</strain>
    </source>
</reference>
<dbReference type="SUPFAM" id="SSF103473">
    <property type="entry name" value="MFS general substrate transporter"/>
    <property type="match status" value="1"/>
</dbReference>
<dbReference type="InterPro" id="IPR036259">
    <property type="entry name" value="MFS_trans_sf"/>
</dbReference>
<keyword evidence="4" id="KW-0813">Transport</keyword>
<keyword evidence="7" id="KW-0378">Hydrolase</keyword>